<evidence type="ECO:0000313" key="2">
    <source>
        <dbReference type="EMBL" id="QIG43471.1"/>
    </source>
</evidence>
<keyword evidence="1" id="KW-0732">Signal</keyword>
<dbReference type="RefSeq" id="WP_165233045.1">
    <property type="nucleotide sequence ID" value="NZ_CP049257.1"/>
</dbReference>
<dbReference type="AlphaFoldDB" id="A0A6G6WDP6"/>
<dbReference type="PROSITE" id="PS51257">
    <property type="entry name" value="PROKAR_LIPOPROTEIN"/>
    <property type="match status" value="1"/>
</dbReference>
<evidence type="ECO:0000256" key="1">
    <source>
        <dbReference type="SAM" id="SignalP"/>
    </source>
</evidence>
<sequence length="159" mass="16682">MRILLLAGLCGLLTVLTGCQRADVDHPGGDAVVLQIVRTAGMGPGTNGDDPPPLLEVLGDGTVSGYRDDGTTYSFRATEADVQRLLHRGDDAGLLDDPPDYEPPTAIWDAGNTEVLVVADGHTREHVANGLGAVDESGARARLEVFVDDTVAWARSHAA</sequence>
<feature type="signal peptide" evidence="1">
    <location>
        <begin position="1"/>
        <end position="21"/>
    </location>
</feature>
<accession>A0A6G6WDP6</accession>
<dbReference type="Proteomes" id="UP000502996">
    <property type="component" value="Chromosome"/>
</dbReference>
<reference evidence="2 3" key="1">
    <citation type="submission" date="2020-02" db="EMBL/GenBank/DDBJ databases">
        <title>Full genome sequence of Nocardioides sp. R-3366.</title>
        <authorList>
            <person name="Im W.-T."/>
        </authorList>
    </citation>
    <scope>NUCLEOTIDE SEQUENCE [LARGE SCALE GENOMIC DNA]</scope>
    <source>
        <strain evidence="2 3">R-3366</strain>
    </source>
</reference>
<gene>
    <name evidence="2" type="ORF">G5V58_12475</name>
</gene>
<evidence type="ECO:0000313" key="3">
    <source>
        <dbReference type="Proteomes" id="UP000502996"/>
    </source>
</evidence>
<dbReference type="EMBL" id="CP049257">
    <property type="protein sequence ID" value="QIG43471.1"/>
    <property type="molecule type" value="Genomic_DNA"/>
</dbReference>
<organism evidence="2 3">
    <name type="scientific">Nocardioides anomalus</name>
    <dbReference type="NCBI Taxonomy" id="2712223"/>
    <lineage>
        <taxon>Bacteria</taxon>
        <taxon>Bacillati</taxon>
        <taxon>Actinomycetota</taxon>
        <taxon>Actinomycetes</taxon>
        <taxon>Propionibacteriales</taxon>
        <taxon>Nocardioidaceae</taxon>
        <taxon>Nocardioides</taxon>
    </lineage>
</organism>
<feature type="chain" id="PRO_5026349271" evidence="1">
    <location>
        <begin position="22"/>
        <end position="159"/>
    </location>
</feature>
<name>A0A6G6WDP6_9ACTN</name>
<proteinExistence type="predicted"/>
<dbReference type="KEGG" id="nano:G5V58_12475"/>
<protein>
    <submittedName>
        <fullName evidence="2">Uncharacterized protein</fullName>
    </submittedName>
</protein>
<keyword evidence="3" id="KW-1185">Reference proteome</keyword>